<sequence length="328" mass="36422">MSNSSPRAATLVPQPLFRDPIFDGAADPTIVWNRGEGTWWMLYTNRRAWSPPSSDVAWVHGTDIGIASSRDGGATWDYRGIVPGLDLSPGRNTYWAPEVFDDGVTYHMYVTVIEGVPRQWEGTPRTISHYTSRDLWEWTFASHLELSSPRVIDACVSPLPSGGWRMWYKDEENGSHTYAADSADLYDWCSIGAAVVSSEHEGPNVFRLDGWFWMIVDEWAGLRVLRSDDLETWEVQDRILDEPGAGAEDGTIGQHADVVVVGDDAYVFYFTHPGRTGSPSPADEEGHATRRSSIQVARARVVDGRLVCDRNERLVAPILPIGGPSDAN</sequence>
<protein>
    <recommendedName>
        <fullName evidence="3">Glycosyl hydrolase</fullName>
    </recommendedName>
</protein>
<comment type="caution">
    <text evidence="1">The sequence shown here is derived from an EMBL/GenBank/DDBJ whole genome shotgun (WGS) entry which is preliminary data.</text>
</comment>
<keyword evidence="2" id="KW-1185">Reference proteome</keyword>
<evidence type="ECO:0008006" key="3">
    <source>
        <dbReference type="Google" id="ProtNLM"/>
    </source>
</evidence>
<dbReference type="CDD" id="cd08984">
    <property type="entry name" value="GH43-like"/>
    <property type="match status" value="1"/>
</dbReference>
<gene>
    <name evidence="1" type="ORF">ACH3VR_21655</name>
</gene>
<dbReference type="RefSeq" id="WP_397558414.1">
    <property type="nucleotide sequence ID" value="NZ_JBIQWL010000014.1"/>
</dbReference>
<dbReference type="EMBL" id="JBIQWL010000014">
    <property type="protein sequence ID" value="MFH8252987.1"/>
    <property type="molecule type" value="Genomic_DNA"/>
</dbReference>
<evidence type="ECO:0000313" key="1">
    <source>
        <dbReference type="EMBL" id="MFH8252987.1"/>
    </source>
</evidence>
<name>A0ABW7QDL2_9MICO</name>
<evidence type="ECO:0000313" key="2">
    <source>
        <dbReference type="Proteomes" id="UP001610861"/>
    </source>
</evidence>
<dbReference type="SUPFAM" id="SSF75005">
    <property type="entry name" value="Arabinanase/levansucrase/invertase"/>
    <property type="match status" value="1"/>
</dbReference>
<proteinExistence type="predicted"/>
<dbReference type="Proteomes" id="UP001610861">
    <property type="component" value="Unassembled WGS sequence"/>
</dbReference>
<accession>A0ABW7QDL2</accession>
<dbReference type="InterPro" id="IPR023296">
    <property type="entry name" value="Glyco_hydro_beta-prop_sf"/>
</dbReference>
<organism evidence="1 2">
    <name type="scientific">Microbacterium alkaliflavum</name>
    <dbReference type="NCBI Taxonomy" id="3248839"/>
    <lineage>
        <taxon>Bacteria</taxon>
        <taxon>Bacillati</taxon>
        <taxon>Actinomycetota</taxon>
        <taxon>Actinomycetes</taxon>
        <taxon>Micrococcales</taxon>
        <taxon>Microbacteriaceae</taxon>
        <taxon>Microbacterium</taxon>
    </lineage>
</organism>
<reference evidence="1 2" key="1">
    <citation type="submission" date="2024-09" db="EMBL/GenBank/DDBJ databases">
        <authorList>
            <person name="Pan X."/>
        </authorList>
    </citation>
    <scope>NUCLEOTIDE SEQUENCE [LARGE SCALE GENOMIC DNA]</scope>
    <source>
        <strain evidence="1 2">B2969</strain>
    </source>
</reference>
<dbReference type="Gene3D" id="2.115.10.20">
    <property type="entry name" value="Glycosyl hydrolase domain, family 43"/>
    <property type="match status" value="1"/>
</dbReference>